<protein>
    <submittedName>
        <fullName evidence="2">Uncharacterized protein</fullName>
    </submittedName>
</protein>
<dbReference type="EMBL" id="VRYY01000049">
    <property type="protein sequence ID" value="MBG3875905.1"/>
    <property type="molecule type" value="Genomic_DNA"/>
</dbReference>
<comment type="caution">
    <text evidence="2">The sequence shown here is derived from an EMBL/GenBank/DDBJ whole genome shotgun (WGS) entry which is preliminary data.</text>
</comment>
<gene>
    <name evidence="2" type="ORF">FVW20_02395</name>
</gene>
<dbReference type="Proteomes" id="UP001194469">
    <property type="component" value="Unassembled WGS sequence"/>
</dbReference>
<feature type="region of interest" description="Disordered" evidence="1">
    <location>
        <begin position="36"/>
        <end position="68"/>
    </location>
</feature>
<evidence type="ECO:0000313" key="2">
    <source>
        <dbReference type="EMBL" id="MBG3875905.1"/>
    </source>
</evidence>
<organism evidence="2 3">
    <name type="scientific">Nitratidesulfovibrio oxamicus</name>
    <dbReference type="NCBI Taxonomy" id="32016"/>
    <lineage>
        <taxon>Bacteria</taxon>
        <taxon>Pseudomonadati</taxon>
        <taxon>Thermodesulfobacteriota</taxon>
        <taxon>Desulfovibrionia</taxon>
        <taxon>Desulfovibrionales</taxon>
        <taxon>Desulfovibrionaceae</taxon>
        <taxon>Nitratidesulfovibrio</taxon>
    </lineage>
</organism>
<keyword evidence="3" id="KW-1185">Reference proteome</keyword>
<dbReference type="RefSeq" id="WP_196608139.1">
    <property type="nucleotide sequence ID" value="NZ_VRYY01000049.1"/>
</dbReference>
<reference evidence="2 3" key="1">
    <citation type="submission" date="2019-08" db="EMBL/GenBank/DDBJ databases">
        <authorList>
            <person name="Luo N."/>
        </authorList>
    </citation>
    <scope>NUCLEOTIDE SEQUENCE [LARGE SCALE GENOMIC DNA]</scope>
    <source>
        <strain evidence="2 3">NCIMB 9442</strain>
    </source>
</reference>
<proteinExistence type="predicted"/>
<name>A0ABS0J0H1_9BACT</name>
<evidence type="ECO:0000313" key="3">
    <source>
        <dbReference type="Proteomes" id="UP001194469"/>
    </source>
</evidence>
<sequence>MRIDQLTGGAEGILNVLEQTRLMQQDGQQLATIQADALPRQERRDAGQTQTESPVAVRGLGEHVDVTV</sequence>
<evidence type="ECO:0000256" key="1">
    <source>
        <dbReference type="SAM" id="MobiDB-lite"/>
    </source>
</evidence>
<accession>A0ABS0J0H1</accession>